<dbReference type="OrthoDB" id="329835at2759"/>
<dbReference type="Pfam" id="PF00109">
    <property type="entry name" value="ketoacyl-synt"/>
    <property type="match status" value="1"/>
</dbReference>
<dbReference type="CDD" id="cd05195">
    <property type="entry name" value="enoyl_red"/>
    <property type="match status" value="1"/>
</dbReference>
<dbReference type="Gene3D" id="3.30.559.10">
    <property type="entry name" value="Chloramphenicol acetyltransferase-like domain"/>
    <property type="match status" value="1"/>
</dbReference>
<dbReference type="FunFam" id="3.40.50.720:FF:000209">
    <property type="entry name" value="Polyketide synthase Pks12"/>
    <property type="match status" value="1"/>
</dbReference>
<dbReference type="PANTHER" id="PTHR43775:SF22">
    <property type="entry name" value="SYNTHASE, PUTATIVE (JCVI)-RELATED"/>
    <property type="match status" value="1"/>
</dbReference>
<dbReference type="Proteomes" id="UP000800097">
    <property type="component" value="Unassembled WGS sequence"/>
</dbReference>
<dbReference type="InterPro" id="IPR036291">
    <property type="entry name" value="NAD(P)-bd_dom_sf"/>
</dbReference>
<evidence type="ECO:0000313" key="13">
    <source>
        <dbReference type="EMBL" id="KAF2271319.1"/>
    </source>
</evidence>
<feature type="region of interest" description="C-terminal hotdog fold" evidence="8">
    <location>
        <begin position="1143"/>
        <end position="1299"/>
    </location>
</feature>
<dbReference type="InterPro" id="IPR049552">
    <property type="entry name" value="PKS_DH_N"/>
</dbReference>
<dbReference type="InterPro" id="IPR013968">
    <property type="entry name" value="PKS_KR"/>
</dbReference>
<dbReference type="SMART" id="SM00829">
    <property type="entry name" value="PKS_ER"/>
    <property type="match status" value="1"/>
</dbReference>
<dbReference type="GO" id="GO:0044550">
    <property type="term" value="P:secondary metabolite biosynthetic process"/>
    <property type="evidence" value="ECO:0007669"/>
    <property type="project" value="UniProtKB-ARBA"/>
</dbReference>
<protein>
    <submittedName>
        <fullName evidence="13">Uncharacterized protein</fullName>
    </submittedName>
</protein>
<dbReference type="InterPro" id="IPR009081">
    <property type="entry name" value="PP-bd_ACP"/>
</dbReference>
<dbReference type="InterPro" id="IPR016036">
    <property type="entry name" value="Malonyl_transacylase_ACP-bd"/>
</dbReference>
<dbReference type="Gene3D" id="3.40.50.150">
    <property type="entry name" value="Vaccinia Virus protein VP39"/>
    <property type="match status" value="1"/>
</dbReference>
<dbReference type="Pfam" id="PF14765">
    <property type="entry name" value="PS-DH"/>
    <property type="match status" value="1"/>
</dbReference>
<dbReference type="InterPro" id="IPR011032">
    <property type="entry name" value="GroES-like_sf"/>
</dbReference>
<dbReference type="GeneID" id="54547586"/>
<evidence type="ECO:0000256" key="4">
    <source>
        <dbReference type="ARBA" id="ARBA00022679"/>
    </source>
</evidence>
<dbReference type="InterPro" id="IPR000542">
    <property type="entry name" value="Carn_acyl_trans"/>
</dbReference>
<dbReference type="Gene3D" id="1.10.1200.10">
    <property type="entry name" value="ACP-like"/>
    <property type="match status" value="1"/>
</dbReference>
<dbReference type="InterPro" id="IPR020843">
    <property type="entry name" value="ER"/>
</dbReference>
<dbReference type="InterPro" id="IPR057326">
    <property type="entry name" value="KR_dom"/>
</dbReference>
<dbReference type="InterPro" id="IPR016039">
    <property type="entry name" value="Thiolase-like"/>
</dbReference>
<evidence type="ECO:0000256" key="8">
    <source>
        <dbReference type="PROSITE-ProRule" id="PRU01363"/>
    </source>
</evidence>
<dbReference type="GO" id="GO:0031177">
    <property type="term" value="F:phosphopantetheine binding"/>
    <property type="evidence" value="ECO:0007669"/>
    <property type="project" value="InterPro"/>
</dbReference>
<feature type="domain" description="Ketosynthase family 3 (KS3)" evidence="11">
    <location>
        <begin position="6"/>
        <end position="430"/>
    </location>
</feature>
<reference evidence="13" key="1">
    <citation type="journal article" date="2020" name="Stud. Mycol.">
        <title>101 Dothideomycetes genomes: a test case for predicting lifestyles and emergence of pathogens.</title>
        <authorList>
            <person name="Haridas S."/>
            <person name="Albert R."/>
            <person name="Binder M."/>
            <person name="Bloem J."/>
            <person name="Labutti K."/>
            <person name="Salamov A."/>
            <person name="Andreopoulos B."/>
            <person name="Baker S."/>
            <person name="Barry K."/>
            <person name="Bills G."/>
            <person name="Bluhm B."/>
            <person name="Cannon C."/>
            <person name="Castanera R."/>
            <person name="Culley D."/>
            <person name="Daum C."/>
            <person name="Ezra D."/>
            <person name="Gonzalez J."/>
            <person name="Henrissat B."/>
            <person name="Kuo A."/>
            <person name="Liang C."/>
            <person name="Lipzen A."/>
            <person name="Lutzoni F."/>
            <person name="Magnuson J."/>
            <person name="Mondo S."/>
            <person name="Nolan M."/>
            <person name="Ohm R."/>
            <person name="Pangilinan J."/>
            <person name="Park H.-J."/>
            <person name="Ramirez L."/>
            <person name="Alfaro M."/>
            <person name="Sun H."/>
            <person name="Tritt A."/>
            <person name="Yoshinaga Y."/>
            <person name="Zwiers L.-H."/>
            <person name="Turgeon B."/>
            <person name="Goodwin S."/>
            <person name="Spatafora J."/>
            <person name="Crous P."/>
            <person name="Grigoriev I."/>
        </authorList>
    </citation>
    <scope>NUCLEOTIDE SEQUENCE</scope>
    <source>
        <strain evidence="13">CBS 379.55</strain>
    </source>
</reference>
<feature type="domain" description="PKS/mFAS DH" evidence="12">
    <location>
        <begin position="974"/>
        <end position="1299"/>
    </location>
</feature>
<dbReference type="FunFam" id="3.40.47.10:FF:000019">
    <property type="entry name" value="Polyketide synthase type I"/>
    <property type="match status" value="1"/>
</dbReference>
<dbReference type="InterPro" id="IPR029063">
    <property type="entry name" value="SAM-dependent_MTases_sf"/>
</dbReference>
<feature type="region of interest" description="N-terminal hotdog fold" evidence="8">
    <location>
        <begin position="974"/>
        <end position="1114"/>
    </location>
</feature>
<dbReference type="Pfam" id="PF00755">
    <property type="entry name" value="Carn_acyltransf"/>
    <property type="match status" value="1"/>
</dbReference>
<feature type="region of interest" description="Disordered" evidence="9">
    <location>
        <begin position="467"/>
        <end position="501"/>
    </location>
</feature>
<dbReference type="PROSITE" id="PS52019">
    <property type="entry name" value="PKS_MFAS_DH"/>
    <property type="match status" value="1"/>
</dbReference>
<dbReference type="InterPro" id="IPR042104">
    <property type="entry name" value="PKS_dehydratase_sf"/>
</dbReference>
<dbReference type="SUPFAM" id="SSF53901">
    <property type="entry name" value="Thiolase-like"/>
    <property type="match status" value="1"/>
</dbReference>
<dbReference type="InterPro" id="IPR049900">
    <property type="entry name" value="PKS_mFAS_DH"/>
</dbReference>
<evidence type="ECO:0000256" key="2">
    <source>
        <dbReference type="ARBA" id="ARBA00022450"/>
    </source>
</evidence>
<feature type="domain" description="Carrier" evidence="10">
    <location>
        <begin position="2340"/>
        <end position="2421"/>
    </location>
</feature>
<dbReference type="InterPro" id="IPR042231">
    <property type="entry name" value="Cho/carn_acyl_trans_2"/>
</dbReference>
<dbReference type="SMART" id="SM00827">
    <property type="entry name" value="PKS_AT"/>
    <property type="match status" value="1"/>
</dbReference>
<dbReference type="InterPro" id="IPR020841">
    <property type="entry name" value="PKS_Beta-ketoAc_synthase_dom"/>
</dbReference>
<dbReference type="InterPro" id="IPR023213">
    <property type="entry name" value="CAT-like_dom_sf"/>
</dbReference>
<evidence type="ECO:0000313" key="14">
    <source>
        <dbReference type="Proteomes" id="UP000800097"/>
    </source>
</evidence>
<dbReference type="InterPro" id="IPR036736">
    <property type="entry name" value="ACP-like_sf"/>
</dbReference>
<dbReference type="InterPro" id="IPR001227">
    <property type="entry name" value="Ac_transferase_dom_sf"/>
</dbReference>
<evidence type="ECO:0000256" key="1">
    <source>
        <dbReference type="ARBA" id="ARBA00005232"/>
    </source>
</evidence>
<comment type="similarity">
    <text evidence="1">Belongs to the carnitine/choline acetyltransferase family.</text>
</comment>
<dbReference type="SUPFAM" id="SSF55048">
    <property type="entry name" value="Probable ACP-binding domain of malonyl-CoA ACP transacylase"/>
    <property type="match status" value="1"/>
</dbReference>
<dbReference type="PROSITE" id="PS50075">
    <property type="entry name" value="CARRIER"/>
    <property type="match status" value="1"/>
</dbReference>
<evidence type="ECO:0000256" key="7">
    <source>
        <dbReference type="PIRSR" id="PIRSR600542-1"/>
    </source>
</evidence>
<dbReference type="Gene3D" id="3.40.50.720">
    <property type="entry name" value="NAD(P)-binding Rossmann-like Domain"/>
    <property type="match status" value="1"/>
</dbReference>
<dbReference type="GO" id="GO:0006633">
    <property type="term" value="P:fatty acid biosynthetic process"/>
    <property type="evidence" value="ECO:0007669"/>
    <property type="project" value="TreeGrafter"/>
</dbReference>
<dbReference type="SMART" id="SM00826">
    <property type="entry name" value="PKS_DH"/>
    <property type="match status" value="1"/>
</dbReference>
<keyword evidence="4" id="KW-0808">Transferase</keyword>
<keyword evidence="6" id="KW-0012">Acyltransferase</keyword>
<dbReference type="Pfam" id="PF23114">
    <property type="entry name" value="NAD-bd_HRPKS_sdrA"/>
    <property type="match status" value="1"/>
</dbReference>
<dbReference type="CDD" id="cd02440">
    <property type="entry name" value="AdoMet_MTases"/>
    <property type="match status" value="1"/>
</dbReference>
<dbReference type="SUPFAM" id="SSF53335">
    <property type="entry name" value="S-adenosyl-L-methionine-dependent methyltransferases"/>
    <property type="match status" value="1"/>
</dbReference>
<feature type="active site" description="Proton acceptor; for dehydratase activity" evidence="8">
    <location>
        <position position="1006"/>
    </location>
</feature>
<evidence type="ECO:0000256" key="3">
    <source>
        <dbReference type="ARBA" id="ARBA00022553"/>
    </source>
</evidence>
<dbReference type="InterPro" id="IPR050091">
    <property type="entry name" value="PKS_NRPS_Biosynth_Enz"/>
</dbReference>
<gene>
    <name evidence="13" type="ORF">EI97DRAFT_286839</name>
</gene>
<dbReference type="Pfam" id="PF13602">
    <property type="entry name" value="ADH_zinc_N_2"/>
    <property type="match status" value="1"/>
</dbReference>
<dbReference type="Pfam" id="PF00698">
    <property type="entry name" value="Acyl_transf_1"/>
    <property type="match status" value="1"/>
</dbReference>
<keyword evidence="14" id="KW-1185">Reference proteome</keyword>
<dbReference type="PROSITE" id="PS00440">
    <property type="entry name" value="ACYLTRANSF_C_2"/>
    <property type="match status" value="1"/>
</dbReference>
<dbReference type="Pfam" id="PF02801">
    <property type="entry name" value="Ketoacyl-synt_C"/>
    <property type="match status" value="1"/>
</dbReference>
<dbReference type="InterPro" id="IPR039551">
    <property type="entry name" value="Cho/carn_acyl_trans"/>
</dbReference>
<dbReference type="PANTHER" id="PTHR43775">
    <property type="entry name" value="FATTY ACID SYNTHASE"/>
    <property type="match status" value="1"/>
</dbReference>
<keyword evidence="5" id="KW-0511">Multifunctional enzyme</keyword>
<dbReference type="InterPro" id="IPR014030">
    <property type="entry name" value="Ketoacyl_synth_N"/>
</dbReference>
<feature type="active site" description="Proton donor; for dehydratase activity" evidence="8">
    <location>
        <position position="1208"/>
    </location>
</feature>
<dbReference type="EMBL" id="ML986550">
    <property type="protein sequence ID" value="KAF2271319.1"/>
    <property type="molecule type" value="Genomic_DNA"/>
</dbReference>
<dbReference type="Pfam" id="PF08659">
    <property type="entry name" value="KR"/>
    <property type="match status" value="1"/>
</dbReference>
<dbReference type="GO" id="GO:0004312">
    <property type="term" value="F:fatty acid synthase activity"/>
    <property type="evidence" value="ECO:0007669"/>
    <property type="project" value="TreeGrafter"/>
</dbReference>
<dbReference type="SUPFAM" id="SSF50129">
    <property type="entry name" value="GroES-like"/>
    <property type="match status" value="1"/>
</dbReference>
<dbReference type="PROSITE" id="PS52004">
    <property type="entry name" value="KS3_2"/>
    <property type="match status" value="1"/>
</dbReference>
<organism evidence="13 14">
    <name type="scientific">Westerdykella ornata</name>
    <dbReference type="NCBI Taxonomy" id="318751"/>
    <lineage>
        <taxon>Eukaryota</taxon>
        <taxon>Fungi</taxon>
        <taxon>Dikarya</taxon>
        <taxon>Ascomycota</taxon>
        <taxon>Pezizomycotina</taxon>
        <taxon>Dothideomycetes</taxon>
        <taxon>Pleosporomycetidae</taxon>
        <taxon>Pleosporales</taxon>
        <taxon>Sporormiaceae</taxon>
        <taxon>Westerdykella</taxon>
    </lineage>
</organism>
<dbReference type="CDD" id="cd00833">
    <property type="entry name" value="PKS"/>
    <property type="match status" value="1"/>
</dbReference>
<dbReference type="Pfam" id="PF22621">
    <property type="entry name" value="CurL-like_PKS_C"/>
    <property type="match status" value="1"/>
</dbReference>
<dbReference type="Pfam" id="PF23297">
    <property type="entry name" value="ACP_SdgA_C"/>
    <property type="match status" value="1"/>
</dbReference>
<dbReference type="Gene3D" id="3.10.129.110">
    <property type="entry name" value="Polyketide synthase dehydratase"/>
    <property type="match status" value="1"/>
</dbReference>
<keyword evidence="2" id="KW-0596">Phosphopantetheine</keyword>
<evidence type="ECO:0000259" key="10">
    <source>
        <dbReference type="PROSITE" id="PS50075"/>
    </source>
</evidence>
<name>A0A6A6J7Y7_WESOR</name>
<dbReference type="GO" id="GO:1901336">
    <property type="term" value="P:lactone biosynthetic process"/>
    <property type="evidence" value="ECO:0007669"/>
    <property type="project" value="UniProtKB-ARBA"/>
</dbReference>
<dbReference type="InterPro" id="IPR056501">
    <property type="entry name" value="NAD-bd_HRPKS_sdrA"/>
</dbReference>
<dbReference type="Gene3D" id="3.90.180.10">
    <property type="entry name" value="Medium-chain alcohol dehydrogenases, catalytic domain"/>
    <property type="match status" value="1"/>
</dbReference>
<evidence type="ECO:0000259" key="11">
    <source>
        <dbReference type="PROSITE" id="PS52004"/>
    </source>
</evidence>
<dbReference type="Pfam" id="PF16197">
    <property type="entry name" value="KAsynt_C_assoc"/>
    <property type="match status" value="1"/>
</dbReference>
<evidence type="ECO:0000259" key="12">
    <source>
        <dbReference type="PROSITE" id="PS52019"/>
    </source>
</evidence>
<dbReference type="SMART" id="SM00823">
    <property type="entry name" value="PKS_PP"/>
    <property type="match status" value="1"/>
</dbReference>
<dbReference type="GO" id="GO:0016491">
    <property type="term" value="F:oxidoreductase activity"/>
    <property type="evidence" value="ECO:0007669"/>
    <property type="project" value="InterPro"/>
</dbReference>
<dbReference type="InterPro" id="IPR014043">
    <property type="entry name" value="Acyl_transferase_dom"/>
</dbReference>
<evidence type="ECO:0000256" key="5">
    <source>
        <dbReference type="ARBA" id="ARBA00023268"/>
    </source>
</evidence>
<dbReference type="InterPro" id="IPR032821">
    <property type="entry name" value="PKS_assoc"/>
</dbReference>
<dbReference type="SUPFAM" id="SSF52151">
    <property type="entry name" value="FabD/lysophospholipase-like"/>
    <property type="match status" value="1"/>
</dbReference>
<feature type="active site" description="Proton acceptor" evidence="7">
    <location>
        <position position="2760"/>
    </location>
</feature>
<dbReference type="Gene3D" id="3.30.559.70">
    <property type="entry name" value="Choline/Carnitine o-acyltransferase, domain 2"/>
    <property type="match status" value="1"/>
</dbReference>
<dbReference type="SMART" id="SM00822">
    <property type="entry name" value="PKS_KR"/>
    <property type="match status" value="1"/>
</dbReference>
<dbReference type="InterPro" id="IPR049551">
    <property type="entry name" value="PKS_DH_C"/>
</dbReference>
<keyword evidence="3" id="KW-0597">Phosphoprotein</keyword>
<dbReference type="CDD" id="cd05274">
    <property type="entry name" value="KR_FAS_SDR_x"/>
    <property type="match status" value="1"/>
</dbReference>
<dbReference type="Gene3D" id="3.40.47.10">
    <property type="match status" value="1"/>
</dbReference>
<evidence type="ECO:0000256" key="9">
    <source>
        <dbReference type="SAM" id="MobiDB-lite"/>
    </source>
</evidence>
<dbReference type="Gene3D" id="3.40.366.10">
    <property type="entry name" value="Malonyl-Coenzyme A Acyl Carrier Protein, domain 2"/>
    <property type="match status" value="1"/>
</dbReference>
<proteinExistence type="inferred from homology"/>
<dbReference type="Gene3D" id="3.30.70.3290">
    <property type="match status" value="1"/>
</dbReference>
<dbReference type="SUPFAM" id="SSF47336">
    <property type="entry name" value="ACP-like"/>
    <property type="match status" value="1"/>
</dbReference>
<dbReference type="SUPFAM" id="SSF51735">
    <property type="entry name" value="NAD(P)-binding Rossmann-fold domains"/>
    <property type="match status" value="2"/>
</dbReference>
<dbReference type="InterPro" id="IPR014031">
    <property type="entry name" value="Ketoacyl_synth_C"/>
</dbReference>
<dbReference type="RefSeq" id="XP_033648858.1">
    <property type="nucleotide sequence ID" value="XM_033794411.1"/>
</dbReference>
<dbReference type="InterPro" id="IPR016035">
    <property type="entry name" value="Acyl_Trfase/lysoPLipase"/>
</dbReference>
<dbReference type="PROSITE" id="PS51257">
    <property type="entry name" value="PROKAR_LIPOPROTEIN"/>
    <property type="match status" value="1"/>
</dbReference>
<dbReference type="Pfam" id="PF21089">
    <property type="entry name" value="PKS_DH_N"/>
    <property type="match status" value="1"/>
</dbReference>
<evidence type="ECO:0000256" key="6">
    <source>
        <dbReference type="ARBA" id="ARBA00023315"/>
    </source>
</evidence>
<sequence>MADLRPSPIAIIGMACRLPGGSDNPDKLWDMLSEGRSGWREIPADRWNKDSFYHPDPEAKEAINTKSLYFLDQDISAFDARFFNIHPHEAHCLDPQQRILLETAYEALENAGQTLESIKGSDTSVHVGAYATDFERMGYKDISRTPKAHMIGTGIAILSNRISYVFDLKGPSSTVDTGCSGSMVALHQACHGLRARESKMAIVAGTQLVLTPDQIIPMSSVGMTNPDGKCYVFDSRGAGYARGEGVVTLILKRLADAVGDGDKIHAIIRNSGLNQDGKTAGLTLPNPAAQADLIRQVYRNAGLSPAETAYVEAHGTGTQAGDSAEISSIAEVFTKDGREGDLYVGSIKSNIGHLEASSGVAGLLKAILILKHGNIPPNIDFIKPKPTLHLEERKIKVATEMVPLPETTVRRVSVNSFGYGGTNAHVILEAPSTYQEPIERTHSTNGTNGTNGVHFENGTHGTTVIQLENGTNGYSKGPSKSKTLETNGHPTEFDTMSPSSDKGDNSQLFVLSARSEASLQAMVSKLHQWVSARKDESYFRNLAYTLSTRRTKLQYRFSTAASNHDDLLNQLEQKPRITKSVTNFRSVFLFTGQGAQWHAMGRELTLHQPVFRKSMWKSDSILKALGADWSLIGELSKDEKGSRVGDAEISQPSTTAIQIALVDLLKTFGVSPDLVLGHSSGEIAAAYAAEALEHEAALEISYRRGFMSKACARVISSKGAMMAVGLGEHDVQKYIEQTRTGLVNVACVNSPVSTTISGDEAAIDELKQNLDEESIFNRKLKVDTAYHSHHMKKVASEYLASIAHVKARTPNHAIKFYSSVSVTQKTGGFDAQYWVDNLVSPVRFGNALDLLVRTELVGIEPAPLTLLTEVGPHGALGGPVRQIIQGLGLPSFKSNYLPTLVRGRHAVLSILETAGKLFEFGYPVALEATLGADDPAKPATLIDDLPPYSWDHSTSYLYESNLSKQHRFRAHPPHDLLGLRVAGTTNHEPTWRNFLGVDSLPWLRDHVVDGFAIYPAAAYLSMAIEAARQIAIDRKIQGVMSRVHLKNVTFTKSIMIPERRTDGLTADVEVMLTLRPGKHLADRTWETFRIMALSTEDVWHEHCSGSVMIEWAAKKDDVEGFREEDMMISSQLKRLQDIRDACDTTIDHDELYANFAENGNVYGPTFNGIQSVQVGPLGGIANVLVPDVRSVMPKQWQQPHLIHPASFDAVFQLGIPLYRRNVGNGPVMPTGVDEVSINCNLGSEPGTKWVATTTLSEIGVRFAVAEIMVFEETAEGAPPKPMITIKGGSLRGIGEAPLDESALPFSRKMSYRLKWQPDVDYLPLLQMAEQSESQSSSVVPQLVTYMQLLSFKQPHMKILEIGAGNGDVARAVLETVDRPEGLLLDKYSYTNINAETLEQGKAILQKWVDCVDFKTLDLSTDPVTQGFQEGEFDLIIASSDALQGVGSLDEGLANSRKLLKTGGRMIVLSQSPSTSDAWQSRLTTNHGHDFHPVHVATPQLIVATASDAQSPPRADFPPVSIICESETAGFAALAQAITTCLTSQGFACSLGGWPASPVDADAIYIVLDDVADPVLAAPSTERFTQIVSLLTRAKSVLWLSGQESGGDVLHPSKGMINGLARVVRRENAGMRLVTVNMQEDIAHPESLVALILEVVSRSFATPIRARRSTEDEYTFSNGQTLISRVHTDFKFNDYVTKSLYPQRVESGLYQQTDRPLKLELETPGLLSSLRFVDDDVPSKPLGPFDLELEARAYGINFKDVFIAMGQMVPGVTMTGECAGIVRRVGSALTDQYRVGDRVCGIGAEPFSSHPRIDGNLSGRIPPWMSFAVGASIPIIFCTAYHCIVEVARLQRGQTILIHAASGGVGQAAIQLAQNIGAEIFCTVGSSEKRQLLIDNFNIPPSHIFSSRLRTFKQGILRLTQNKGVDCVLNSLSGESLHDSFAVLAPLGTFVEIGKSDIYKKNDINMMPFDRNVTFAAVDLTVLAKIKRAEMRVRLSKILSMFEEGTLQAVKPITTTPMTDIEEAFRLIQSRKHTGKVVLVCDEKTQVKLTVARPKPLILDKNGSYVIAGGLGDLGRRIARYLAAHGAGHVVTLSRRKLDEEDQLTFEKELQSLGAELHIICCDITDKESVQSAAAWCSANLPSVKGVVHAGMVLRDRPFESMSHDDYVTSLKPKVQGTQNLDAAFGVSDSLAFFIMLSSITAILGTAGQSNYAVGNAFQDAFAQSKVNSKCRYVAVNLGAVDGSLAITSLPAAQQEKMRLGTALMSFEEVFTVLGYAMSPQARQDDLSQLILGFDRKSMEAVHDGMALANPVFSQIPYLEAKGETAETSSTDIGKMLQQASTSEEIHSIVVGGICQRFAMFIACAPEDISPDVSMDNFGLDSLVAIELKNWLVRTFQTTLQTSEVLDASNINSLARTIASRSKLIAKGTEPDKKVENGAVDQALVKPEGAASVSSRDHDFHCCKAFKTLNKLPLNDFETIFDDYLENSKMFFTPEEFQTLERDVAEFRQPGSMGRKCYDRLHQQAHDPEIENWQDRYFLQSMYLQRRMPLAPFNNFMAFHPLGMEHTQAERAALIAKIAFQCKQDLEADKWEPMAYLGTANCTDLWQYIFNTARLPGVPLDRMAKFPGNDHIAVFHRGHIYKVDPIDGNQNLSIEALTNIFQSILDRDDIDENWTSILSADDRTSWAENRDALIKLDPINKETIDMVETSAFLVCLDETKPTDAEDRIRQMMMRDGFNRWVDKSIAFVVCKNATSGTYVEHTMIDAMTLYTMQTAIVEGITTYKPPRHVNGHSNGVSQPPQEFILKTTPALEDRVLQVRERFVSEIKKFGYRDVILSEFGTDVLLDRRLPIKGIYDLMCLLANYYYYGYNAQSWEAVSMSHYHKGRPDIVQVNTPKTAHFCTIADDESLPARERFEIMLDAANARNQTIKDAFMGHCYQRTLRALELCVEEGEEVPALFKNPLYERTVEPDQMFGNTDGLSPESCFIMQNPKKFWMTYYVTDAGSHFSVIAGKEEVIAWADCLQRASVVMKTLIDAA</sequence>
<dbReference type="InterPro" id="IPR020807">
    <property type="entry name" value="PKS_DH"/>
</dbReference>
<dbReference type="SMART" id="SM00825">
    <property type="entry name" value="PKS_KS"/>
    <property type="match status" value="1"/>
</dbReference>
<accession>A0A6A6J7Y7</accession>
<dbReference type="SUPFAM" id="SSF52777">
    <property type="entry name" value="CoA-dependent acyltransferases"/>
    <property type="match status" value="2"/>
</dbReference>
<dbReference type="InterPro" id="IPR020806">
    <property type="entry name" value="PKS_PP-bd"/>
</dbReference>